<gene>
    <name evidence="1" type="ORF">LCGC14_0336610</name>
</gene>
<protein>
    <recommendedName>
        <fullName evidence="2">DUF2399 domain-containing protein</fullName>
    </recommendedName>
</protein>
<evidence type="ECO:0008006" key="2">
    <source>
        <dbReference type="Google" id="ProtNLM"/>
    </source>
</evidence>
<proteinExistence type="predicted"/>
<reference evidence="1" key="1">
    <citation type="journal article" date="2015" name="Nature">
        <title>Complex archaea that bridge the gap between prokaryotes and eukaryotes.</title>
        <authorList>
            <person name="Spang A."/>
            <person name="Saw J.H."/>
            <person name="Jorgensen S.L."/>
            <person name="Zaremba-Niedzwiedzka K."/>
            <person name="Martijn J."/>
            <person name="Lind A.E."/>
            <person name="van Eijk R."/>
            <person name="Schleper C."/>
            <person name="Guy L."/>
            <person name="Ettema T.J."/>
        </authorList>
    </citation>
    <scope>NUCLEOTIDE SEQUENCE</scope>
</reference>
<sequence length="296" mass="33791">MPYICYHDKTFSPAHEVIIAQANQIIDEYLAQGYRLTLRQLYYQFVSRDWLPNEQRAYKRLGGIVSDARNAGRIDWAAIEDRTRDLRSLPHWDSLAEILGSCASQFRFDAWADQPNRIEVWIEKDALLGVFEPVCQDLDVPLFSCRGYTSQSEVWAAGQRLAEHIANGQRPVVLHFGDHDPSGMDMTRDIADRLSLYADSVVEIRRLALNRDQIDEYEPPPNPAKMTDSRFAAYVDLHGDESWELDALEPSVLAELVDSAVRSHLDPDLWEAAQLRREAARDHLRKIAANTEEPGS</sequence>
<name>A0A0F9W2C8_9ZZZZ</name>
<comment type="caution">
    <text evidence="1">The sequence shown here is derived from an EMBL/GenBank/DDBJ whole genome shotgun (WGS) entry which is preliminary data.</text>
</comment>
<evidence type="ECO:0000313" key="1">
    <source>
        <dbReference type="EMBL" id="KKN79806.1"/>
    </source>
</evidence>
<organism evidence="1">
    <name type="scientific">marine sediment metagenome</name>
    <dbReference type="NCBI Taxonomy" id="412755"/>
    <lineage>
        <taxon>unclassified sequences</taxon>
        <taxon>metagenomes</taxon>
        <taxon>ecological metagenomes</taxon>
    </lineage>
</organism>
<dbReference type="EMBL" id="LAZR01000242">
    <property type="protein sequence ID" value="KKN79806.1"/>
    <property type="molecule type" value="Genomic_DNA"/>
</dbReference>
<accession>A0A0F9W2C8</accession>
<dbReference type="AlphaFoldDB" id="A0A0F9W2C8"/>